<dbReference type="RefSeq" id="WP_073489530.1">
    <property type="nucleotide sequence ID" value="NZ_FQVN01000015.1"/>
</dbReference>
<dbReference type="GO" id="GO:0043200">
    <property type="term" value="P:response to amino acid"/>
    <property type="evidence" value="ECO:0007669"/>
    <property type="project" value="TreeGrafter"/>
</dbReference>
<evidence type="ECO:0000256" key="3">
    <source>
        <dbReference type="ARBA" id="ARBA00023163"/>
    </source>
</evidence>
<keyword evidence="6" id="KW-1185">Reference proteome</keyword>
<dbReference type="InterPro" id="IPR019888">
    <property type="entry name" value="Tscrpt_reg_AsnC-like"/>
</dbReference>
<keyword evidence="1" id="KW-0805">Transcription regulation</keyword>
<evidence type="ECO:0000313" key="5">
    <source>
        <dbReference type="EMBL" id="SHG84894.1"/>
    </source>
</evidence>
<dbReference type="InterPro" id="IPR019887">
    <property type="entry name" value="Tscrpt_reg_AsnC/Lrp_C"/>
</dbReference>
<dbReference type="AlphaFoldDB" id="A0A1M5N5P9"/>
<dbReference type="Pfam" id="PF13404">
    <property type="entry name" value="HTH_AsnC-type"/>
    <property type="match status" value="2"/>
</dbReference>
<dbReference type="SMART" id="SM00344">
    <property type="entry name" value="HTH_ASNC"/>
    <property type="match status" value="2"/>
</dbReference>
<dbReference type="PANTHER" id="PTHR30154">
    <property type="entry name" value="LEUCINE-RESPONSIVE REGULATORY PROTEIN"/>
    <property type="match status" value="1"/>
</dbReference>
<dbReference type="Pfam" id="PF01037">
    <property type="entry name" value="AsnC_trans_reg"/>
    <property type="match status" value="2"/>
</dbReference>
<evidence type="ECO:0000259" key="4">
    <source>
        <dbReference type="PROSITE" id="PS50956"/>
    </source>
</evidence>
<dbReference type="PROSITE" id="PS50956">
    <property type="entry name" value="HTH_ASNC_2"/>
    <property type="match status" value="2"/>
</dbReference>
<protein>
    <submittedName>
        <fullName evidence="5">DNA-binding transcriptional regulator, Lrp family</fullName>
    </submittedName>
</protein>
<dbReference type="GO" id="GO:0005829">
    <property type="term" value="C:cytosol"/>
    <property type="evidence" value="ECO:0007669"/>
    <property type="project" value="TreeGrafter"/>
</dbReference>
<dbReference type="OrthoDB" id="3453230at2"/>
<dbReference type="GO" id="GO:0043565">
    <property type="term" value="F:sequence-specific DNA binding"/>
    <property type="evidence" value="ECO:0007669"/>
    <property type="project" value="InterPro"/>
</dbReference>
<dbReference type="InterPro" id="IPR036390">
    <property type="entry name" value="WH_DNA-bd_sf"/>
</dbReference>
<dbReference type="SUPFAM" id="SSF54909">
    <property type="entry name" value="Dimeric alpha+beta barrel"/>
    <property type="match status" value="2"/>
</dbReference>
<reference evidence="5 6" key="1">
    <citation type="submission" date="2016-11" db="EMBL/GenBank/DDBJ databases">
        <authorList>
            <person name="Jaros S."/>
            <person name="Januszkiewicz K."/>
            <person name="Wedrychowicz H."/>
        </authorList>
    </citation>
    <scope>NUCLEOTIDE SEQUENCE [LARGE SCALE GENOMIC DNA]</scope>
    <source>
        <strain evidence="5 6">DSM 44523</strain>
    </source>
</reference>
<dbReference type="InterPro" id="IPR000485">
    <property type="entry name" value="AsnC-type_HTH_dom"/>
</dbReference>
<dbReference type="STRING" id="2017.SAMN05444320_1152"/>
<name>A0A1M5N5P9_STRHI</name>
<proteinExistence type="predicted"/>
<evidence type="ECO:0000313" key="6">
    <source>
        <dbReference type="Proteomes" id="UP000184501"/>
    </source>
</evidence>
<dbReference type="SUPFAM" id="SSF46785">
    <property type="entry name" value="Winged helix' DNA-binding domain"/>
    <property type="match status" value="2"/>
</dbReference>
<dbReference type="Proteomes" id="UP000184501">
    <property type="component" value="Unassembled WGS sequence"/>
</dbReference>
<sequence>MPFDSPASLDELDRALVLALRADGRAHWSALAAELGVSEQTVARRYRRLRSAQLLRVVAVVNPYVVGWHPLQLRLRTERGAALRVGQAIAARPDTVWAHQLAGGHDLAVTVYTRTTADRDALVLEHLPQARDVLGVEQHLVLRMFATPDTWQTGRPRTREESPDRVRLDELDERLLAALGRDGRTGLAALAEQLRVTPTTVGRRIAALRAARAVVFVTEVDPALLGYGTEALLWLAVHPAHLEEVGARLAAEPAVRFAVATSGPANLLVGLAVVDPPGLYDFLTAVVGRLPGVIRTELSPILRTLKRAGLLRVGSRLVEPGLSGPARDEQRRDGGRR</sequence>
<evidence type="ECO:0000256" key="1">
    <source>
        <dbReference type="ARBA" id="ARBA00023015"/>
    </source>
</evidence>
<feature type="domain" description="HTH asnC-type" evidence="4">
    <location>
        <begin position="9"/>
        <end position="69"/>
    </location>
</feature>
<accession>A0A1M5N5P9</accession>
<dbReference type="EMBL" id="FQVN01000015">
    <property type="protein sequence ID" value="SHG84894.1"/>
    <property type="molecule type" value="Genomic_DNA"/>
</dbReference>
<evidence type="ECO:0000256" key="2">
    <source>
        <dbReference type="ARBA" id="ARBA00023125"/>
    </source>
</evidence>
<dbReference type="Gene3D" id="1.10.10.10">
    <property type="entry name" value="Winged helix-like DNA-binding domain superfamily/Winged helix DNA-binding domain"/>
    <property type="match status" value="2"/>
</dbReference>
<dbReference type="Gene3D" id="3.30.70.920">
    <property type="match status" value="2"/>
</dbReference>
<organism evidence="5 6">
    <name type="scientific">Streptoalloteichus hindustanus</name>
    <dbReference type="NCBI Taxonomy" id="2017"/>
    <lineage>
        <taxon>Bacteria</taxon>
        <taxon>Bacillati</taxon>
        <taxon>Actinomycetota</taxon>
        <taxon>Actinomycetes</taxon>
        <taxon>Pseudonocardiales</taxon>
        <taxon>Pseudonocardiaceae</taxon>
        <taxon>Streptoalloteichus</taxon>
    </lineage>
</organism>
<dbReference type="InterPro" id="IPR036388">
    <property type="entry name" value="WH-like_DNA-bd_sf"/>
</dbReference>
<keyword evidence="2 5" id="KW-0238">DNA-binding</keyword>
<dbReference type="PANTHER" id="PTHR30154:SF34">
    <property type="entry name" value="TRANSCRIPTIONAL REGULATOR AZLB"/>
    <property type="match status" value="1"/>
</dbReference>
<dbReference type="PRINTS" id="PR00033">
    <property type="entry name" value="HTHASNC"/>
</dbReference>
<dbReference type="InterPro" id="IPR011008">
    <property type="entry name" value="Dimeric_a/b-barrel"/>
</dbReference>
<feature type="domain" description="HTH asnC-type" evidence="4">
    <location>
        <begin position="168"/>
        <end position="228"/>
    </location>
</feature>
<gene>
    <name evidence="5" type="ORF">SAMN05444320_1152</name>
</gene>
<keyword evidence="3" id="KW-0804">Transcription</keyword>